<gene>
    <name evidence="4" type="ORF">PEBR_38595</name>
    <name evidence="3" type="ORF">PMG11_02213</name>
</gene>
<keyword evidence="2" id="KW-0812">Transmembrane</keyword>
<dbReference type="OrthoDB" id="5419460at2759"/>
<evidence type="ECO:0000313" key="6">
    <source>
        <dbReference type="Proteomes" id="UP000190744"/>
    </source>
</evidence>
<dbReference type="GO" id="GO:0006897">
    <property type="term" value="P:endocytosis"/>
    <property type="evidence" value="ECO:0007669"/>
    <property type="project" value="TreeGrafter"/>
</dbReference>
<evidence type="ECO:0000256" key="1">
    <source>
        <dbReference type="SAM" id="MobiDB-lite"/>
    </source>
</evidence>
<feature type="transmembrane region" description="Helical" evidence="2">
    <location>
        <begin position="189"/>
        <end position="213"/>
    </location>
</feature>
<sequence length="251" mass="27336">MLLSRASLGFLGLFFTAGAILLIFLTLLGGARNSTPLNEIYFLQADTGNIPGAPTTARWTFWNVCNVTSSGRNDCGSSHPDFPFDPPSSRNFGTTDNVPPEFIGTNHYFLTSRFMFPFIIIGLFFSVVSLFTGLLAICTRIGSYLSGFLAWLGLTFQTITTCLMTAVFVQGRDAFNRNGQSSKLGVKAFAFMWTATACLFISCLLYCVGGAVGRKDGGYSGRKERRRGFFSSGRSNSVKSQKQEQPAAAYA</sequence>
<dbReference type="Pfam" id="PF06687">
    <property type="entry name" value="SUR7"/>
    <property type="match status" value="1"/>
</dbReference>
<dbReference type="Gene3D" id="1.20.140.150">
    <property type="match status" value="1"/>
</dbReference>
<dbReference type="GO" id="GO:0005886">
    <property type="term" value="C:plasma membrane"/>
    <property type="evidence" value="ECO:0007669"/>
    <property type="project" value="InterPro"/>
</dbReference>
<evidence type="ECO:0000313" key="5">
    <source>
        <dbReference type="Proteomes" id="UP000042958"/>
    </source>
</evidence>
<evidence type="ECO:0000256" key="2">
    <source>
        <dbReference type="SAM" id="Phobius"/>
    </source>
</evidence>
<dbReference type="GO" id="GO:0030866">
    <property type="term" value="P:cortical actin cytoskeleton organization"/>
    <property type="evidence" value="ECO:0007669"/>
    <property type="project" value="TreeGrafter"/>
</dbReference>
<dbReference type="STRING" id="104259.A0A0F7TKM3"/>
<dbReference type="Proteomes" id="UP000042958">
    <property type="component" value="Unassembled WGS sequence"/>
</dbReference>
<dbReference type="InterPro" id="IPR009571">
    <property type="entry name" value="SUR7/Rim9-like_fungi"/>
</dbReference>
<reference evidence="3" key="1">
    <citation type="submission" date="2014-11" db="EMBL/GenBank/DDBJ databases">
        <authorList>
            <person name="Zhu J."/>
            <person name="Qi W."/>
            <person name="Song R."/>
        </authorList>
    </citation>
    <scope>NUCLEOTIDE SEQUENCE [LARGE SCALE GENOMIC DNA]</scope>
</reference>
<feature type="region of interest" description="Disordered" evidence="1">
    <location>
        <begin position="218"/>
        <end position="251"/>
    </location>
</feature>
<feature type="transmembrane region" description="Helical" evidence="2">
    <location>
        <begin position="7"/>
        <end position="28"/>
    </location>
</feature>
<dbReference type="EMBL" id="CDHK01000002">
    <property type="protein sequence ID" value="CEJ55986.1"/>
    <property type="molecule type" value="Genomic_DNA"/>
</dbReference>
<organism evidence="3 5">
    <name type="scientific">Penicillium brasilianum</name>
    <dbReference type="NCBI Taxonomy" id="104259"/>
    <lineage>
        <taxon>Eukaryota</taxon>
        <taxon>Fungi</taxon>
        <taxon>Dikarya</taxon>
        <taxon>Ascomycota</taxon>
        <taxon>Pezizomycotina</taxon>
        <taxon>Eurotiomycetes</taxon>
        <taxon>Eurotiomycetidae</taxon>
        <taxon>Eurotiales</taxon>
        <taxon>Aspergillaceae</taxon>
        <taxon>Penicillium</taxon>
    </lineage>
</organism>
<dbReference type="AlphaFoldDB" id="A0A0F7TKM3"/>
<dbReference type="EMBL" id="LJBN01000205">
    <property type="protein sequence ID" value="OOQ83090.1"/>
    <property type="molecule type" value="Genomic_DNA"/>
</dbReference>
<name>A0A0F7TKM3_PENBI</name>
<reference evidence="5" key="2">
    <citation type="journal article" date="2015" name="Genome Announc.">
        <title>Draft genome sequence of the fungus Penicillium brasilianum MG11.</title>
        <authorList>
            <person name="Horn F."/>
            <person name="Linde J."/>
            <person name="Mattern D.J."/>
            <person name="Walther G."/>
            <person name="Guthke R."/>
            <person name="Brakhage A.A."/>
            <person name="Valiante V."/>
        </authorList>
    </citation>
    <scope>NUCLEOTIDE SEQUENCE [LARGE SCALE GENOMIC DNA]</scope>
    <source>
        <strain evidence="5">MG11</strain>
    </source>
</reference>
<dbReference type="GO" id="GO:0031505">
    <property type="term" value="P:fungal-type cell wall organization"/>
    <property type="evidence" value="ECO:0007669"/>
    <property type="project" value="TreeGrafter"/>
</dbReference>
<reference evidence="6" key="4">
    <citation type="submission" date="2015-09" db="EMBL/GenBank/DDBJ databases">
        <authorList>
            <person name="Fill T.P."/>
            <person name="Baretta J.F."/>
            <person name="de Almeida L.G."/>
            <person name="Rocha M."/>
            <person name="de Souza D.H."/>
            <person name="Malavazi I."/>
            <person name="Cerdeira L.T."/>
            <person name="Hong H."/>
            <person name="Samborskyy M."/>
            <person name="de Vasconcelos A.T."/>
            <person name="Leadlay P."/>
            <person name="Rodrigues-Filho E."/>
        </authorList>
    </citation>
    <scope>NUCLEOTIDE SEQUENCE [LARGE SCALE GENOMIC DNA]</scope>
    <source>
        <strain evidence="6">LaBioMMi 136</strain>
    </source>
</reference>
<proteinExistence type="predicted"/>
<dbReference type="PANTHER" id="PTHR36414:SF1">
    <property type="entry name" value="PROTEIN SUR7"/>
    <property type="match status" value="1"/>
</dbReference>
<reference evidence="4" key="3">
    <citation type="submission" date="2015-09" db="EMBL/GenBank/DDBJ databases">
        <authorList>
            <person name="Jackson K.R."/>
            <person name="Lunt B.L."/>
            <person name="Fisher J.N.B."/>
            <person name="Gardner A.V."/>
            <person name="Bailey M.E."/>
            <person name="Deus L.M."/>
            <person name="Earl A.S."/>
            <person name="Gibby P.D."/>
            <person name="Hartmann K.A."/>
            <person name="Liu J.E."/>
            <person name="Manci A.M."/>
            <person name="Nielsen D.A."/>
            <person name="Solomon M.B."/>
            <person name="Breakwell D.P."/>
            <person name="Burnett S.H."/>
            <person name="Grose J.H."/>
        </authorList>
    </citation>
    <scope>NUCLEOTIDE SEQUENCE [LARGE SCALE GENOMIC DNA]</scope>
    <source>
        <strain evidence="4">LaBioMMi 136</strain>
    </source>
</reference>
<evidence type="ECO:0000313" key="4">
    <source>
        <dbReference type="EMBL" id="OOQ83090.1"/>
    </source>
</evidence>
<keyword evidence="2" id="KW-1133">Transmembrane helix</keyword>
<accession>A0A0F7TKM3</accession>
<evidence type="ECO:0000313" key="3">
    <source>
        <dbReference type="EMBL" id="CEJ55986.1"/>
    </source>
</evidence>
<keyword evidence="5" id="KW-1185">Reference proteome</keyword>
<dbReference type="Proteomes" id="UP000190744">
    <property type="component" value="Unassembled WGS sequence"/>
</dbReference>
<dbReference type="GO" id="GO:0045121">
    <property type="term" value="C:membrane raft"/>
    <property type="evidence" value="ECO:0007669"/>
    <property type="project" value="TreeGrafter"/>
</dbReference>
<dbReference type="PANTHER" id="PTHR36414">
    <property type="entry name" value="PROTEIN SUR7"/>
    <property type="match status" value="1"/>
</dbReference>
<feature type="transmembrane region" description="Helical" evidence="2">
    <location>
        <begin position="114"/>
        <end position="136"/>
    </location>
</feature>
<keyword evidence="2" id="KW-0472">Membrane</keyword>
<dbReference type="GO" id="GO:0005938">
    <property type="term" value="C:cell cortex"/>
    <property type="evidence" value="ECO:0007669"/>
    <property type="project" value="TreeGrafter"/>
</dbReference>
<dbReference type="GO" id="GO:0032185">
    <property type="term" value="P:septin cytoskeleton organization"/>
    <property type="evidence" value="ECO:0007669"/>
    <property type="project" value="TreeGrafter"/>
</dbReference>
<protein>
    <submittedName>
        <fullName evidence="3 4">Cortical patch protein SUR7</fullName>
    </submittedName>
</protein>
<feature type="transmembrane region" description="Helical" evidence="2">
    <location>
        <begin position="148"/>
        <end position="169"/>
    </location>
</feature>